<evidence type="ECO:0008006" key="4">
    <source>
        <dbReference type="Google" id="ProtNLM"/>
    </source>
</evidence>
<accession>A0ABT5LLN0</accession>
<dbReference type="InterPro" id="IPR006530">
    <property type="entry name" value="YD"/>
</dbReference>
<dbReference type="Pfam" id="PF05593">
    <property type="entry name" value="RHS_repeat"/>
    <property type="match status" value="1"/>
</dbReference>
<feature type="transmembrane region" description="Helical" evidence="1">
    <location>
        <begin position="1397"/>
        <end position="1419"/>
    </location>
</feature>
<keyword evidence="1" id="KW-0472">Membrane</keyword>
<evidence type="ECO:0000256" key="1">
    <source>
        <dbReference type="SAM" id="Phobius"/>
    </source>
</evidence>
<organism evidence="2 3">
    <name type="scientific">Xenorhabdus anantnagensis</name>
    <dbReference type="NCBI Taxonomy" id="3025875"/>
    <lineage>
        <taxon>Bacteria</taxon>
        <taxon>Pseudomonadati</taxon>
        <taxon>Pseudomonadota</taxon>
        <taxon>Gammaproteobacteria</taxon>
        <taxon>Enterobacterales</taxon>
        <taxon>Morganellaceae</taxon>
        <taxon>Xenorhabdus</taxon>
    </lineage>
</organism>
<feature type="transmembrane region" description="Helical" evidence="1">
    <location>
        <begin position="1367"/>
        <end position="1390"/>
    </location>
</feature>
<proteinExistence type="predicted"/>
<protein>
    <recommendedName>
        <fullName evidence="4">RHS family protein</fullName>
    </recommendedName>
</protein>
<keyword evidence="3" id="KW-1185">Reference proteome</keyword>
<evidence type="ECO:0000313" key="2">
    <source>
        <dbReference type="EMBL" id="MDC9595317.1"/>
    </source>
</evidence>
<dbReference type="NCBIfam" id="TIGR01643">
    <property type="entry name" value="YD_repeat_2x"/>
    <property type="match status" value="1"/>
</dbReference>
<name>A0ABT5LLN0_9GAMM</name>
<dbReference type="Proteomes" id="UP001220225">
    <property type="component" value="Unassembled WGS sequence"/>
</dbReference>
<comment type="caution">
    <text evidence="2">The sequence shown here is derived from an EMBL/GenBank/DDBJ whole genome shotgun (WGS) entry which is preliminary data.</text>
</comment>
<evidence type="ECO:0000313" key="3">
    <source>
        <dbReference type="Proteomes" id="UP001220225"/>
    </source>
</evidence>
<dbReference type="PANTHER" id="PTHR32305">
    <property type="match status" value="1"/>
</dbReference>
<dbReference type="InterPro" id="IPR050708">
    <property type="entry name" value="T6SS_VgrG/RHS"/>
</dbReference>
<dbReference type="RefSeq" id="WP_273573804.1">
    <property type="nucleotide sequence ID" value="NZ_JAQRFN010000001.1"/>
</dbReference>
<dbReference type="InterPro" id="IPR022385">
    <property type="entry name" value="Rhs_assc_core"/>
</dbReference>
<dbReference type="EMBL" id="JAQRFN010000001">
    <property type="protein sequence ID" value="MDC9595317.1"/>
    <property type="molecule type" value="Genomic_DNA"/>
</dbReference>
<reference evidence="2 3" key="1">
    <citation type="submission" date="2023-02" db="EMBL/GenBank/DDBJ databases">
        <title>Entomopathogenic bacteria.</title>
        <authorList>
            <person name="Machado R.A."/>
        </authorList>
    </citation>
    <scope>NUCLEOTIDE SEQUENCE [LARGE SCALE GENOMIC DNA]</scope>
    <source>
        <strain evidence="2 3">XENO-2</strain>
    </source>
</reference>
<dbReference type="InterPro" id="IPR031325">
    <property type="entry name" value="RHS_repeat"/>
</dbReference>
<dbReference type="Gene3D" id="2.180.10.10">
    <property type="entry name" value="RHS repeat-associated core"/>
    <property type="match status" value="2"/>
</dbReference>
<dbReference type="PANTHER" id="PTHR32305:SF15">
    <property type="entry name" value="PROTEIN RHSA-RELATED"/>
    <property type="match status" value="1"/>
</dbReference>
<keyword evidence="1" id="KW-1133">Transmembrane helix</keyword>
<gene>
    <name evidence="2" type="ORF">PSI14_00135</name>
</gene>
<sequence length="1676" mass="186868">MNSNFFSHAHNFQSAAIGSVDPRTGLFNYLMPVAHLIGNNYLGPEQAIMLSYSPLNTNDIGFGTGFSIGLTQYDAHNRLLMLSTGERYKVDETTETVFLRQYKQDVVRFEKDVTKNVYRVIHKSGRVEVLSGPQNAFDLKVPIQIVNPLGYSLKLSWNFNLGTIPYLSSIADEEKALLKIDYELGSYTRITIWPNTPESYDIQLLFDNGYMVSVQKGAAGQMLKWEMDYDMDNRFLTQVLSPTGLKEIVDYTSDGHRHPDNANLPALPYVARHTQSPGHGLDIVRTYEYTNFNFLGYGAVGNWGRDEDYLYGIFTDYQYGSTESWQEGETQRHITRSYNNYHLLTSEGIQQNDCKRHHKTEYYAQIGVDFEDQPPQFQMPKSAIVSFNEAANGENHQTQFDGSGNPTVQIAPDGTRTDWTYYPASGEAGACPPDPHGFVRFVKSKTVTPGQCSPEGIYEEAPVHKTIYRYTQLPARPGSPLSYVVVRTYQGAFSAGQLLHERQTHYVNDVTSPHHGRLHRVDETVHGTQDGGQAWTSQQVFSYVLQGEALVQGIQWTGHDQLSIATQRTQSRVSGKLWHEVDAQGRTTRYHYDTFGRILKRISNEGTDYAQEITYAYAIEGAGAVTTTQTDAWGNQVRTRFDGLGRAYQQEKLEKGQEKQDWRLVSETVYDNGGRVEKHIRHDWLPVGEGTGAIAQVSSGQRFEYDDWGQRYLVIKDTGERLRHDYDPATRTAQITQLAEGLHFGKTTVVYNARHQPVIITRYDSQGQLYSQQIHHYDGLGRLRATIDEFSQKTEYIYDLFSRVSAIKHSDGTVIRKNYAPFSTGNLLTQIEAGGHVLGTRDFDSLQRNISTTCGGRTYRYTYQGGIPYPSQSTDPLGQTATHHYEPLLGNALTKVEAEGIEQRFSYDPKTGAMTQASASQIATHEMSYTASGQLRQTRYHFEDRQASVARAVDYAYSPIGLMTDYKDVTGKKCYTRFDSFGRPIAMRDADIEIALTYDTASRVNSWTVHDKQHNQKLTMTLNFDDFGREVSRQIRTKTDTLTLEQGYNVKGQVTSRSTRSQVSGLLRQETYTYDPARSWLMEYHCTGSEPSRDAYGFSIARQRFTYDVLGNIQTCMTTLKDGSSDTATFTYSEADPCQLHGITHTYPGYPAIITLAYDKAGRLVQDEAGRHLTYDALGRLTSVRLKAATSDYAYDATNHLVLQHIDTKKIGTEKIGTGKTHELYYQGATRVVEILRESGAATRLLHAHGETVAMVTGPEVHLLGTDKHGSVLLSHKGDGTETRYRYSPYGQQVPDERAPDLPAYNGERLDPVWGNYHLGNGYRTYNPVLMRFTAPDNLSPFGAGGINSYAYCLNDPINRTDPSGHMSLGGILGIVFGTIGLVLGIAMAIPTGGASLSIGGAVLAGLGLSADATGIASTATEDSDPDASAILGWVSMGLGVVSMGAGAIGGLVTGMRRVGNRLITSFSHGMSGRGSPPTTALAAFDRAVSAGWIQEIEHPVGSGFHTLQLMRPSVEHISVATIGTDFSLLRRAGFNPYDPVSQIDNALGLSYLDITINTVRNLYMPFINGETIINGGRRVINTMINDISLRLTAGSSRFAERYDPLFIQLEMRLWRNMRLSGTPSSWLMADALFNHRFPLVELYLTAQIRSNQNAVYDIDMFQLYNEGVFPGIRNR</sequence>
<keyword evidence="1" id="KW-0812">Transmembrane</keyword>
<dbReference type="NCBIfam" id="TIGR03696">
    <property type="entry name" value="Rhs_assc_core"/>
    <property type="match status" value="1"/>
</dbReference>
<feature type="transmembrane region" description="Helical" evidence="1">
    <location>
        <begin position="1431"/>
        <end position="1453"/>
    </location>
</feature>